<evidence type="ECO:0000313" key="4">
    <source>
        <dbReference type="Proteomes" id="UP000315522"/>
    </source>
</evidence>
<reference evidence="3 4" key="1">
    <citation type="submission" date="2018-05" db="EMBL/GenBank/DDBJ databases">
        <title>Genome sequencing and assembly of the regulated plant pathogen Lachnellula willkommii and related sister species for the development of diagnostic species identification markers.</title>
        <authorList>
            <person name="Giroux E."/>
            <person name="Bilodeau G."/>
        </authorList>
    </citation>
    <scope>NUCLEOTIDE SEQUENCE [LARGE SCALE GENOMIC DNA]</scope>
    <source>
        <strain evidence="3 4">CBS 172.35</strain>
    </source>
</reference>
<feature type="domain" description="Zn(2)-C6 fungal-type" evidence="2">
    <location>
        <begin position="10"/>
        <end position="38"/>
    </location>
</feature>
<dbReference type="InterPro" id="IPR053175">
    <property type="entry name" value="DHMBA_Reg_Transcription_Factor"/>
</dbReference>
<dbReference type="PROSITE" id="PS00463">
    <property type="entry name" value="ZN2_CY6_FUNGAL_1"/>
    <property type="match status" value="1"/>
</dbReference>
<dbReference type="PROSITE" id="PS50048">
    <property type="entry name" value="ZN2_CY6_FUNGAL_2"/>
    <property type="match status" value="1"/>
</dbReference>
<sequence>MVYGGKLSKACKPCRTRRAKCDFISPACSQCLRTKRKCHGYRDTEGLRISDMSASVVKKFKACSDADSTSVPLPANCPGYKSGESGSGLLSSSLALSPVLTVPIDDRAFCYFRTTFVIGNARSFRYLESLYEYGDLDDRLLVSIRAVGLASLSKAARSTDLENQAMRSYVAALRMINSAITCSDVAINDTTLSAIMLLDQFEKIIPPTARTTQAWTNHLNGATALMKMRGRRQFETKAGVEMFMQMSSHLLVSCMQHTIALPEDYLTLRTYATNFLDTNDIAWRLSQVSVRYIGFRAAIKSGSLFDADTIIATATRMDADLVTLMGKFLPGWMPQSIPLTTPSALVYRSHYDFYIDNRLAEGLNMVRAGRIPILDLIREQCEATPVSPGSGQALERYQTVQRVKESVAETADLICASVPQLAGYFPFLETDSPPGSPDSYTASGSVKGMKLEPCNESSAYSLLWPLFTVANSRACPEDAKAWIIGQLKILGGLLNSGQTLELASGLERGEERDIWSVYALLGSICYPITGP</sequence>
<dbReference type="PANTHER" id="PTHR38791:SF1">
    <property type="entry name" value="TRANSCRIPTION FACTOR, PUTATIVE-RELATED"/>
    <property type="match status" value="1"/>
</dbReference>
<dbReference type="CDD" id="cd00067">
    <property type="entry name" value="GAL4"/>
    <property type="match status" value="1"/>
</dbReference>
<dbReference type="SUPFAM" id="SSF57701">
    <property type="entry name" value="Zn2/Cys6 DNA-binding domain"/>
    <property type="match status" value="1"/>
</dbReference>
<accession>A0A559ML39</accession>
<dbReference type="Proteomes" id="UP000315522">
    <property type="component" value="Unassembled WGS sequence"/>
</dbReference>
<dbReference type="AlphaFoldDB" id="A0A559ML39"/>
<comment type="caution">
    <text evidence="3">The sequence shown here is derived from an EMBL/GenBank/DDBJ whole genome shotgun (WGS) entry which is preliminary data.</text>
</comment>
<dbReference type="GO" id="GO:0008270">
    <property type="term" value="F:zinc ion binding"/>
    <property type="evidence" value="ECO:0007669"/>
    <property type="project" value="InterPro"/>
</dbReference>
<dbReference type="PANTHER" id="PTHR38791">
    <property type="entry name" value="ZN(II)2CYS6 TRANSCRIPTION FACTOR (EUROFUNG)-RELATED-RELATED"/>
    <property type="match status" value="1"/>
</dbReference>
<dbReference type="Gene3D" id="4.10.240.10">
    <property type="entry name" value="Zn(2)-C6 fungal-type DNA-binding domain"/>
    <property type="match status" value="1"/>
</dbReference>
<gene>
    <name evidence="3" type="ORF">LAWI1_G001606</name>
</gene>
<evidence type="ECO:0000256" key="1">
    <source>
        <dbReference type="ARBA" id="ARBA00023242"/>
    </source>
</evidence>
<dbReference type="InterPro" id="IPR036864">
    <property type="entry name" value="Zn2-C6_fun-type_DNA-bd_sf"/>
</dbReference>
<keyword evidence="1" id="KW-0539">Nucleus</keyword>
<dbReference type="Pfam" id="PF00172">
    <property type="entry name" value="Zn_clus"/>
    <property type="match status" value="1"/>
</dbReference>
<dbReference type="InterPro" id="IPR001138">
    <property type="entry name" value="Zn2Cys6_DnaBD"/>
</dbReference>
<dbReference type="SMART" id="SM00066">
    <property type="entry name" value="GAL4"/>
    <property type="match status" value="1"/>
</dbReference>
<dbReference type="GO" id="GO:0000981">
    <property type="term" value="F:DNA-binding transcription factor activity, RNA polymerase II-specific"/>
    <property type="evidence" value="ECO:0007669"/>
    <property type="project" value="InterPro"/>
</dbReference>
<proteinExistence type="predicted"/>
<protein>
    <recommendedName>
        <fullName evidence="2">Zn(2)-C6 fungal-type domain-containing protein</fullName>
    </recommendedName>
</protein>
<keyword evidence="4" id="KW-1185">Reference proteome</keyword>
<name>A0A559ML39_9HELO</name>
<dbReference type="InterPro" id="IPR021858">
    <property type="entry name" value="Fun_TF"/>
</dbReference>
<dbReference type="EMBL" id="QGML01000095">
    <property type="protein sequence ID" value="TVY93685.1"/>
    <property type="molecule type" value="Genomic_DNA"/>
</dbReference>
<evidence type="ECO:0000259" key="2">
    <source>
        <dbReference type="PROSITE" id="PS50048"/>
    </source>
</evidence>
<dbReference type="Pfam" id="PF11951">
    <property type="entry name" value="Fungal_trans_2"/>
    <property type="match status" value="1"/>
</dbReference>
<organism evidence="3 4">
    <name type="scientific">Lachnellula willkommii</name>
    <dbReference type="NCBI Taxonomy" id="215461"/>
    <lineage>
        <taxon>Eukaryota</taxon>
        <taxon>Fungi</taxon>
        <taxon>Dikarya</taxon>
        <taxon>Ascomycota</taxon>
        <taxon>Pezizomycotina</taxon>
        <taxon>Leotiomycetes</taxon>
        <taxon>Helotiales</taxon>
        <taxon>Lachnaceae</taxon>
        <taxon>Lachnellula</taxon>
    </lineage>
</organism>
<evidence type="ECO:0000313" key="3">
    <source>
        <dbReference type="EMBL" id="TVY93685.1"/>
    </source>
</evidence>